<dbReference type="EMBL" id="AZDA01000072">
    <property type="protein sequence ID" value="KRK36027.1"/>
    <property type="molecule type" value="Genomic_DNA"/>
</dbReference>
<sequence>MGLERCGHDFEPEKSPVSKLDLVLTGKAAKDNFTAEPTVASGLWIVLIVFDTLIG</sequence>
<reference evidence="1 2" key="1">
    <citation type="journal article" date="2015" name="Genome Announc.">
        <title>Expanding the biotechnology potential of lactobacilli through comparative genomics of 213 strains and associated genera.</title>
        <authorList>
            <person name="Sun Z."/>
            <person name="Harris H.M."/>
            <person name="McCann A."/>
            <person name="Guo C."/>
            <person name="Argimon S."/>
            <person name="Zhang W."/>
            <person name="Yang X."/>
            <person name="Jeffery I.B."/>
            <person name="Cooney J.C."/>
            <person name="Kagawa T.F."/>
            <person name="Liu W."/>
            <person name="Song Y."/>
            <person name="Salvetti E."/>
            <person name="Wrobel A."/>
            <person name="Rasinkangas P."/>
            <person name="Parkhill J."/>
            <person name="Rea M.C."/>
            <person name="O'Sullivan O."/>
            <person name="Ritari J."/>
            <person name="Douillard F.P."/>
            <person name="Paul Ross R."/>
            <person name="Yang R."/>
            <person name="Briner A.E."/>
            <person name="Felis G.E."/>
            <person name="de Vos W.M."/>
            <person name="Barrangou R."/>
            <person name="Klaenhammer T.R."/>
            <person name="Caufield P.W."/>
            <person name="Cui Y."/>
            <person name="Zhang H."/>
            <person name="O'Toole P.W."/>
        </authorList>
    </citation>
    <scope>NUCLEOTIDE SEQUENCE [LARGE SCALE GENOMIC DNA]</scope>
    <source>
        <strain evidence="1 2">DSM 20003</strain>
    </source>
</reference>
<accession>A0A0R1GPN9</accession>
<dbReference type="Proteomes" id="UP000051461">
    <property type="component" value="Unassembled WGS sequence"/>
</dbReference>
<proteinExistence type="predicted"/>
<evidence type="ECO:0000313" key="2">
    <source>
        <dbReference type="Proteomes" id="UP000051461"/>
    </source>
</evidence>
<protein>
    <submittedName>
        <fullName evidence="1">Uncharacterized protein</fullName>
    </submittedName>
</protein>
<organism evidence="1 2">
    <name type="scientific">Loigolactobacillus bifermentans DSM 20003</name>
    <dbReference type="NCBI Taxonomy" id="1423726"/>
    <lineage>
        <taxon>Bacteria</taxon>
        <taxon>Bacillati</taxon>
        <taxon>Bacillota</taxon>
        <taxon>Bacilli</taxon>
        <taxon>Lactobacillales</taxon>
        <taxon>Lactobacillaceae</taxon>
        <taxon>Loigolactobacillus</taxon>
    </lineage>
</organism>
<dbReference type="AlphaFoldDB" id="A0A0R1GPN9"/>
<dbReference type="PATRIC" id="fig|1423726.3.peg.80"/>
<gene>
    <name evidence="1" type="ORF">FC07_GL000073</name>
</gene>
<evidence type="ECO:0000313" key="1">
    <source>
        <dbReference type="EMBL" id="KRK36027.1"/>
    </source>
</evidence>
<keyword evidence="2" id="KW-1185">Reference proteome</keyword>
<name>A0A0R1GPN9_9LACO</name>
<comment type="caution">
    <text evidence="1">The sequence shown here is derived from an EMBL/GenBank/DDBJ whole genome shotgun (WGS) entry which is preliminary data.</text>
</comment>